<keyword evidence="2 3" id="KW-0040">ANK repeat</keyword>
<feature type="repeat" description="ANK" evidence="3">
    <location>
        <begin position="270"/>
        <end position="302"/>
    </location>
</feature>
<feature type="repeat" description="ANK" evidence="3">
    <location>
        <begin position="88"/>
        <end position="120"/>
    </location>
</feature>
<dbReference type="EMBL" id="NWVK02000042">
    <property type="protein sequence ID" value="TVS91911.1"/>
    <property type="molecule type" value="Genomic_DNA"/>
</dbReference>
<dbReference type="SMART" id="SM00248">
    <property type="entry name" value="ANK"/>
    <property type="match status" value="11"/>
</dbReference>
<dbReference type="PANTHER" id="PTHR24198:SF165">
    <property type="entry name" value="ANKYRIN REPEAT-CONTAINING PROTEIN-RELATED"/>
    <property type="match status" value="1"/>
</dbReference>
<comment type="caution">
    <text evidence="5">The sequence shown here is derived from an EMBL/GenBank/DDBJ whole genome shotgun (WGS) entry which is preliminary data.</text>
</comment>
<feature type="repeat" description="ANK" evidence="3">
    <location>
        <begin position="303"/>
        <end position="335"/>
    </location>
</feature>
<protein>
    <submittedName>
        <fullName evidence="5">Ankyrin repeat domain-containing protein</fullName>
    </submittedName>
</protein>
<name>A0A6H2NUM9_WOLPI</name>
<organism evidence="5">
    <name type="scientific">Wolbachia pipientis</name>
    <dbReference type="NCBI Taxonomy" id="955"/>
    <lineage>
        <taxon>Bacteria</taxon>
        <taxon>Pseudomonadati</taxon>
        <taxon>Pseudomonadota</taxon>
        <taxon>Alphaproteobacteria</taxon>
        <taxon>Rickettsiales</taxon>
        <taxon>Anaplasmataceae</taxon>
        <taxon>Wolbachieae</taxon>
        <taxon>Wolbachia</taxon>
    </lineage>
</organism>
<feature type="repeat" description="ANK" evidence="3">
    <location>
        <begin position="336"/>
        <end position="368"/>
    </location>
</feature>
<keyword evidence="1" id="KW-0677">Repeat</keyword>
<proteinExistence type="predicted"/>
<dbReference type="PROSITE" id="PS50297">
    <property type="entry name" value="ANK_REP_REGION"/>
    <property type="match status" value="5"/>
</dbReference>
<dbReference type="InterPro" id="IPR002110">
    <property type="entry name" value="Ankyrin_rpt"/>
</dbReference>
<dbReference type="PRINTS" id="PR01415">
    <property type="entry name" value="ANKYRIN"/>
</dbReference>
<keyword evidence="4" id="KW-0472">Membrane</keyword>
<dbReference type="Pfam" id="PF12796">
    <property type="entry name" value="Ank_2"/>
    <property type="match status" value="3"/>
</dbReference>
<dbReference type="Gene3D" id="1.25.40.20">
    <property type="entry name" value="Ankyrin repeat-containing domain"/>
    <property type="match status" value="2"/>
</dbReference>
<accession>A0A6H2NUM9</accession>
<dbReference type="PROSITE" id="PS50088">
    <property type="entry name" value="ANK_REPEAT"/>
    <property type="match status" value="6"/>
</dbReference>
<evidence type="ECO:0000313" key="5">
    <source>
        <dbReference type="EMBL" id="TVS91911.1"/>
    </source>
</evidence>
<evidence type="ECO:0000256" key="4">
    <source>
        <dbReference type="SAM" id="Phobius"/>
    </source>
</evidence>
<keyword evidence="4" id="KW-0812">Transmembrane</keyword>
<evidence type="ECO:0000256" key="3">
    <source>
        <dbReference type="PROSITE-ProRule" id="PRU00023"/>
    </source>
</evidence>
<dbReference type="PANTHER" id="PTHR24198">
    <property type="entry name" value="ANKYRIN REPEAT AND PROTEIN KINASE DOMAIN-CONTAINING PROTEIN"/>
    <property type="match status" value="1"/>
</dbReference>
<sequence length="457" mass="51872">MAREEDINQLVENGFDINSKDASGITLLHKFTKEGDLVGVKSLLEHEADFNVVDNENRNPLHYAIMHGHKKVAKLFVNQLTINSKDKNGFTPLHLPALQDDTELIDFLITKGTKINEKDAKEGYTPLHIASLYGSKKSVQILIDSGANLECEDNNFRTPLFLTIYQCTAHYDSRAEIIEYLIKKGANIEAKDTENNTTLFLAAYNNKMQIVKLIAKKQQASNDKIKLKEFFCTKNNHGFDALDCAIEHNNRKMVTFLVSKGIEANDQDFNGNARLHKASHNGNTKTVKLLLKLKVNIDAVTRCNRTPLLLAVKKGNTKIVKMLLEVRTNMNICEQQGFAPLHIAVQKDYFDIAQLLTEKGADLNIKCNNGHTAIDMFISKAHGKKNIEENYKKFCRFLMLYLKELHSKHKACCILSTLALSLTIIGLPFIFKPIIKYRERSKIYKKTKAMLENLLYI</sequence>
<evidence type="ECO:0000256" key="1">
    <source>
        <dbReference type="ARBA" id="ARBA00022737"/>
    </source>
</evidence>
<dbReference type="OrthoDB" id="7163585at2"/>
<dbReference type="Proteomes" id="UP000217566">
    <property type="component" value="Unassembled WGS sequence"/>
</dbReference>
<feature type="repeat" description="ANK" evidence="3">
    <location>
        <begin position="23"/>
        <end position="55"/>
    </location>
</feature>
<feature type="repeat" description="ANK" evidence="3">
    <location>
        <begin position="122"/>
        <end position="154"/>
    </location>
</feature>
<feature type="transmembrane region" description="Helical" evidence="4">
    <location>
        <begin position="414"/>
        <end position="435"/>
    </location>
</feature>
<keyword evidence="4" id="KW-1133">Transmembrane helix</keyword>
<dbReference type="InterPro" id="IPR036770">
    <property type="entry name" value="Ankyrin_rpt-contain_sf"/>
</dbReference>
<dbReference type="SUPFAM" id="SSF48403">
    <property type="entry name" value="Ankyrin repeat"/>
    <property type="match status" value="1"/>
</dbReference>
<reference evidence="5" key="1">
    <citation type="submission" date="2019-07" db="EMBL/GenBank/DDBJ databases">
        <title>Genome assemblies of Wolbachia strains wAlbA and wAlbB in wild caught Aedes albopictus specimens.</title>
        <authorList>
            <person name="Kulkarni A."/>
            <person name="Yu W."/>
            <person name="Xue R.-D."/>
            <person name="Ma Y."/>
            <person name="Xu J."/>
        </authorList>
    </citation>
    <scope>NUCLEOTIDE SEQUENCE</scope>
    <source>
        <strain evidence="5">FL2016</strain>
    </source>
</reference>
<evidence type="ECO:0000256" key="2">
    <source>
        <dbReference type="ARBA" id="ARBA00023043"/>
    </source>
</evidence>
<dbReference type="AlphaFoldDB" id="A0A6H2NUM9"/>
<gene>
    <name evidence="5" type="ORF">COM43_001100</name>
</gene>